<comment type="caution">
    <text evidence="3">The sequence shown here is derived from an EMBL/GenBank/DDBJ whole genome shotgun (WGS) entry which is preliminary data.</text>
</comment>
<name>A0AAI9UQM9_9PEZI</name>
<dbReference type="AlphaFoldDB" id="A0AAI9UQM9"/>
<organism evidence="3 4">
    <name type="scientific">Colletotrichum melonis</name>
    <dbReference type="NCBI Taxonomy" id="1209925"/>
    <lineage>
        <taxon>Eukaryota</taxon>
        <taxon>Fungi</taxon>
        <taxon>Dikarya</taxon>
        <taxon>Ascomycota</taxon>
        <taxon>Pezizomycotina</taxon>
        <taxon>Sordariomycetes</taxon>
        <taxon>Hypocreomycetidae</taxon>
        <taxon>Glomerellales</taxon>
        <taxon>Glomerellaceae</taxon>
        <taxon>Colletotrichum</taxon>
        <taxon>Colletotrichum acutatum species complex</taxon>
    </lineage>
</organism>
<evidence type="ECO:0000256" key="1">
    <source>
        <dbReference type="SAM" id="Phobius"/>
    </source>
</evidence>
<feature type="chain" id="PRO_5042562406" evidence="2">
    <location>
        <begin position="26"/>
        <end position="132"/>
    </location>
</feature>
<feature type="signal peptide" evidence="2">
    <location>
        <begin position="1"/>
        <end position="25"/>
    </location>
</feature>
<keyword evidence="2" id="KW-0732">Signal</keyword>
<keyword evidence="4" id="KW-1185">Reference proteome</keyword>
<gene>
    <name evidence="3" type="ORF">CMEL01_13819</name>
</gene>
<keyword evidence="1" id="KW-0812">Transmembrane</keyword>
<keyword evidence="1" id="KW-0472">Membrane</keyword>
<evidence type="ECO:0000256" key="2">
    <source>
        <dbReference type="SAM" id="SignalP"/>
    </source>
</evidence>
<sequence length="132" mass="14725">MSRLKFRMGWIIVMLLFQGNRENVSAPLSLASVHPSPVLISYNYLPIFPTVVRLWTGGGKTQAPEIIVAKSEASRSNREKPRGCRETLTVYSWGVIFPMIGIAIVKWALVFPKIGNPVPARGMCSLQNSRRV</sequence>
<proteinExistence type="predicted"/>
<evidence type="ECO:0000313" key="3">
    <source>
        <dbReference type="EMBL" id="KAK1462708.1"/>
    </source>
</evidence>
<protein>
    <submittedName>
        <fullName evidence="3">Uncharacterized protein</fullName>
    </submittedName>
</protein>
<dbReference type="EMBL" id="MLGG01000008">
    <property type="protein sequence ID" value="KAK1462708.1"/>
    <property type="molecule type" value="Genomic_DNA"/>
</dbReference>
<reference evidence="3 4" key="1">
    <citation type="submission" date="2016-10" db="EMBL/GenBank/DDBJ databases">
        <title>The genome sequence of Colletotrichum fioriniae PJ7.</title>
        <authorList>
            <person name="Baroncelli R."/>
        </authorList>
    </citation>
    <scope>NUCLEOTIDE SEQUENCE [LARGE SCALE GENOMIC DNA]</scope>
    <source>
        <strain evidence="3">Col 31</strain>
    </source>
</reference>
<keyword evidence="1" id="KW-1133">Transmembrane helix</keyword>
<accession>A0AAI9UQM9</accession>
<dbReference type="Proteomes" id="UP001239795">
    <property type="component" value="Unassembled WGS sequence"/>
</dbReference>
<evidence type="ECO:0000313" key="4">
    <source>
        <dbReference type="Proteomes" id="UP001239795"/>
    </source>
</evidence>
<feature type="transmembrane region" description="Helical" evidence="1">
    <location>
        <begin position="90"/>
        <end position="111"/>
    </location>
</feature>